<evidence type="ECO:0000259" key="1">
    <source>
        <dbReference type="Pfam" id="PF02591"/>
    </source>
</evidence>
<proteinExistence type="predicted"/>
<dbReference type="Gene3D" id="1.10.287.1490">
    <property type="match status" value="1"/>
</dbReference>
<name>A0A0S7WIZ7_UNCT6</name>
<dbReference type="EMBL" id="LIZT01000030">
    <property type="protein sequence ID" value="KPJ50126.1"/>
    <property type="molecule type" value="Genomic_DNA"/>
</dbReference>
<evidence type="ECO:0000313" key="2">
    <source>
        <dbReference type="EMBL" id="KPJ50126.1"/>
    </source>
</evidence>
<organism evidence="2 3">
    <name type="scientific">candidate division TA06 bacterium DG_26</name>
    <dbReference type="NCBI Taxonomy" id="1703771"/>
    <lineage>
        <taxon>Bacteria</taxon>
        <taxon>Bacteria division TA06</taxon>
    </lineage>
</organism>
<dbReference type="AlphaFoldDB" id="A0A0S7WIZ7"/>
<gene>
    <name evidence="2" type="ORF">AMJ40_03700</name>
</gene>
<dbReference type="InterPro" id="IPR003743">
    <property type="entry name" value="Zf-RING_7"/>
</dbReference>
<dbReference type="Pfam" id="PF02591">
    <property type="entry name" value="Zn_ribbon_9"/>
    <property type="match status" value="1"/>
</dbReference>
<reference evidence="2 3" key="1">
    <citation type="journal article" date="2015" name="Microbiome">
        <title>Genomic resolution of linkages in carbon, nitrogen, and sulfur cycling among widespread estuary sediment bacteria.</title>
        <authorList>
            <person name="Baker B.J."/>
            <person name="Lazar C.S."/>
            <person name="Teske A.P."/>
            <person name="Dick G.J."/>
        </authorList>
    </citation>
    <scope>NUCLEOTIDE SEQUENCE [LARGE SCALE GENOMIC DNA]</scope>
    <source>
        <strain evidence="2">DG_26</strain>
    </source>
</reference>
<feature type="domain" description="C4-type zinc ribbon" evidence="1">
    <location>
        <begin position="72"/>
        <end position="104"/>
    </location>
</feature>
<evidence type="ECO:0000313" key="3">
    <source>
        <dbReference type="Proteomes" id="UP000051124"/>
    </source>
</evidence>
<protein>
    <recommendedName>
        <fullName evidence="1">C4-type zinc ribbon domain-containing protein</fullName>
    </recommendedName>
</protein>
<sequence>MLHDVDLLLRELKNQEARKVEERHGFKLVSHSQELIQARNELVSKLEPMHLTRYERLMSKYGRAIVPVVHGVCGGCFIVLPTGEAYQKDKNDRVSNCANCGRYLYWID</sequence>
<dbReference type="Proteomes" id="UP000051124">
    <property type="component" value="Unassembled WGS sequence"/>
</dbReference>
<comment type="caution">
    <text evidence="2">The sequence shown here is derived from an EMBL/GenBank/DDBJ whole genome shotgun (WGS) entry which is preliminary data.</text>
</comment>
<accession>A0A0S7WIZ7</accession>